<evidence type="ECO:0000256" key="2">
    <source>
        <dbReference type="ARBA" id="ARBA00022679"/>
    </source>
</evidence>
<evidence type="ECO:0000256" key="3">
    <source>
        <dbReference type="ARBA" id="ARBA00022691"/>
    </source>
</evidence>
<sequence length="495" mass="57298">MSHLIDLYTHLEKLTEEYLGLSFPKNRHKDLIKGLQNAAKELGIDPSLESIYSFLSEKQPKPDQLNIIAGNLTIGETYFFRERPAIVSLKETILPEIINRKRETETIRIWSAGCSSGEEPYTIAIMLKEYFQEISNWNISILATDISPKAIQKAITGIYSEWSFRETDPLIRKKYFEKEISGWRVKKEIKNMVDFGYLNLATGNFPSPLNKTSDIDLLLCRNVLMYFTPDNIIKTSNKFYECISPEGWFLTSQVELNDEYFGKFSRVSDSGGIFYRKCNKLSPVQSSIFLTSDSPKRQKKSAITKSPQKKLSSKTEKKSELKFETVVTESKQENTLNLLNLKIKERDISFLKDNIDLLIRDHIYDFVHIKQVCKLFADFGLFEEFKKVTDKLLSTGTDDSEIYYLYGIVDKEKGNYESAKKNFIRSLYLNHDDIMSMIHIANILIMEKSIDNANKYLDNAINLINDKDDSEVLEKYSISKERLLDSIRSMKVNRN</sequence>
<dbReference type="Gene3D" id="1.25.40.10">
    <property type="entry name" value="Tetratricopeptide repeat domain"/>
    <property type="match status" value="1"/>
</dbReference>
<dbReference type="InterPro" id="IPR000780">
    <property type="entry name" value="CheR_MeTrfase"/>
</dbReference>
<dbReference type="InterPro" id="IPR019734">
    <property type="entry name" value="TPR_rpt"/>
</dbReference>
<dbReference type="SMART" id="SM00138">
    <property type="entry name" value="MeTrc"/>
    <property type="match status" value="1"/>
</dbReference>
<dbReference type="GO" id="GO:0032259">
    <property type="term" value="P:methylation"/>
    <property type="evidence" value="ECO:0007669"/>
    <property type="project" value="UniProtKB-KW"/>
</dbReference>
<dbReference type="Gene3D" id="3.40.50.150">
    <property type="entry name" value="Vaccinia Virus protein VP39"/>
    <property type="match status" value="1"/>
</dbReference>
<evidence type="ECO:0000256" key="1">
    <source>
        <dbReference type="ARBA" id="ARBA00022603"/>
    </source>
</evidence>
<dbReference type="AlphaFoldDB" id="A0A645ANU0"/>
<dbReference type="InterPro" id="IPR022642">
    <property type="entry name" value="CheR_C"/>
</dbReference>
<keyword evidence="1" id="KW-0489">Methyltransferase</keyword>
<keyword evidence="3" id="KW-0949">S-adenosyl-L-methionine</keyword>
<feature type="domain" description="CheR-type methyltransferase" evidence="4">
    <location>
        <begin position="1"/>
        <end position="280"/>
    </location>
</feature>
<dbReference type="PANTHER" id="PTHR24422:SF19">
    <property type="entry name" value="CHEMOTAXIS PROTEIN METHYLTRANSFERASE"/>
    <property type="match status" value="1"/>
</dbReference>
<evidence type="ECO:0000313" key="5">
    <source>
        <dbReference type="EMBL" id="MPM54905.1"/>
    </source>
</evidence>
<dbReference type="PROSITE" id="PS50005">
    <property type="entry name" value="TPR"/>
    <property type="match status" value="1"/>
</dbReference>
<dbReference type="SUPFAM" id="SSF48452">
    <property type="entry name" value="TPR-like"/>
    <property type="match status" value="1"/>
</dbReference>
<protein>
    <recommendedName>
        <fullName evidence="4">CheR-type methyltransferase domain-containing protein</fullName>
    </recommendedName>
</protein>
<dbReference type="SUPFAM" id="SSF53335">
    <property type="entry name" value="S-adenosyl-L-methionine-dependent methyltransferases"/>
    <property type="match status" value="1"/>
</dbReference>
<dbReference type="InterPro" id="IPR011990">
    <property type="entry name" value="TPR-like_helical_dom_sf"/>
</dbReference>
<organism evidence="5">
    <name type="scientific">bioreactor metagenome</name>
    <dbReference type="NCBI Taxonomy" id="1076179"/>
    <lineage>
        <taxon>unclassified sequences</taxon>
        <taxon>metagenomes</taxon>
        <taxon>ecological metagenomes</taxon>
    </lineage>
</organism>
<comment type="caution">
    <text evidence="5">The sequence shown here is derived from an EMBL/GenBank/DDBJ whole genome shotgun (WGS) entry which is preliminary data.</text>
</comment>
<keyword evidence="2" id="KW-0808">Transferase</keyword>
<evidence type="ECO:0000259" key="4">
    <source>
        <dbReference type="PROSITE" id="PS50123"/>
    </source>
</evidence>
<dbReference type="EMBL" id="VSSQ01015019">
    <property type="protein sequence ID" value="MPM54905.1"/>
    <property type="molecule type" value="Genomic_DNA"/>
</dbReference>
<proteinExistence type="predicted"/>
<dbReference type="Pfam" id="PF01739">
    <property type="entry name" value="CheR"/>
    <property type="match status" value="1"/>
</dbReference>
<gene>
    <name evidence="5" type="ORF">SDC9_101688</name>
</gene>
<dbReference type="PROSITE" id="PS50123">
    <property type="entry name" value="CHER"/>
    <property type="match status" value="1"/>
</dbReference>
<dbReference type="PRINTS" id="PR00996">
    <property type="entry name" value="CHERMTFRASE"/>
</dbReference>
<dbReference type="InterPro" id="IPR050903">
    <property type="entry name" value="Bact_Chemotaxis_MeTrfase"/>
</dbReference>
<dbReference type="GO" id="GO:0008757">
    <property type="term" value="F:S-adenosylmethionine-dependent methyltransferase activity"/>
    <property type="evidence" value="ECO:0007669"/>
    <property type="project" value="InterPro"/>
</dbReference>
<name>A0A645ANU0_9ZZZZ</name>
<dbReference type="InterPro" id="IPR029063">
    <property type="entry name" value="SAM-dependent_MTases_sf"/>
</dbReference>
<reference evidence="5" key="1">
    <citation type="submission" date="2019-08" db="EMBL/GenBank/DDBJ databases">
        <authorList>
            <person name="Kucharzyk K."/>
            <person name="Murdoch R.W."/>
            <person name="Higgins S."/>
            <person name="Loffler F."/>
        </authorList>
    </citation>
    <scope>NUCLEOTIDE SEQUENCE</scope>
</reference>
<accession>A0A645ANU0</accession>
<dbReference type="PANTHER" id="PTHR24422">
    <property type="entry name" value="CHEMOTAXIS PROTEIN METHYLTRANSFERASE"/>
    <property type="match status" value="1"/>
</dbReference>